<feature type="transmembrane region" description="Helical" evidence="2">
    <location>
        <begin position="95"/>
        <end position="115"/>
    </location>
</feature>
<reference evidence="4 5" key="1">
    <citation type="submission" date="2024-09" db="EMBL/GenBank/DDBJ databases">
        <authorList>
            <person name="Sun Q."/>
            <person name="Mori K."/>
        </authorList>
    </citation>
    <scope>NUCLEOTIDE SEQUENCE [LARGE SCALE GENOMIC DNA]</scope>
    <source>
        <strain evidence="4 5">TBRC 3947</strain>
    </source>
</reference>
<comment type="caution">
    <text evidence="4">The sequence shown here is derived from an EMBL/GenBank/DDBJ whole genome shotgun (WGS) entry which is preliminary data.</text>
</comment>
<dbReference type="GO" id="GO:0004190">
    <property type="term" value="F:aspartic-type endopeptidase activity"/>
    <property type="evidence" value="ECO:0007669"/>
    <property type="project" value="UniProtKB-EC"/>
</dbReference>
<keyword evidence="2" id="KW-1133">Transmembrane helix</keyword>
<keyword evidence="4" id="KW-0378">Hydrolase</keyword>
<feature type="transmembrane region" description="Helical" evidence="2">
    <location>
        <begin position="179"/>
        <end position="205"/>
    </location>
</feature>
<feature type="domain" description="Prepilin type IV endopeptidase peptidase" evidence="3">
    <location>
        <begin position="102"/>
        <end position="209"/>
    </location>
</feature>
<keyword evidence="5" id="KW-1185">Reference proteome</keyword>
<organism evidence="4 5">
    <name type="scientific">Phytohabitans kaempferiae</name>
    <dbReference type="NCBI Taxonomy" id="1620943"/>
    <lineage>
        <taxon>Bacteria</taxon>
        <taxon>Bacillati</taxon>
        <taxon>Actinomycetota</taxon>
        <taxon>Actinomycetes</taxon>
        <taxon>Micromonosporales</taxon>
        <taxon>Micromonosporaceae</taxon>
    </lineage>
</organism>
<dbReference type="Proteomes" id="UP001589867">
    <property type="component" value="Unassembled WGS sequence"/>
</dbReference>
<sequence length="243" mass="24904">MDRGLMAWIVVAAVVGLLLGPLLRAQVLVHAVPAGEPWRHTCPHCAEPLPAAFLPPTGRCPRCRARVGPPPALVEGVAAAALALVAWRIREPLPLLAVAWVVLLGVVLAHVDFAVRRLPDRLTLSAAGGALVLFGLSAVADGEWGRLASAVACALAVAAFYLVLVLISPNGMGLGDAKAALSVGLVAGWFGWGIAVAAAVAGFLLAGLYATGLLLLRRAGRKDHIAHGPFLLLGGLAALAVLL</sequence>
<feature type="transmembrane region" description="Helical" evidence="2">
    <location>
        <begin position="225"/>
        <end position="242"/>
    </location>
</feature>
<keyword evidence="2" id="KW-0472">Membrane</keyword>
<proteinExistence type="inferred from homology"/>
<dbReference type="EC" id="3.4.23.43" evidence="4"/>
<protein>
    <submittedName>
        <fullName evidence="4">Prepilin peptidase</fullName>
        <ecNumber evidence="4">3.4.23.43</ecNumber>
    </submittedName>
</protein>
<gene>
    <name evidence="4" type="ORF">ACFFIA_00785</name>
</gene>
<accession>A0ABV6LVD5</accession>
<dbReference type="InterPro" id="IPR000045">
    <property type="entry name" value="Prepilin_IV_endopep_pep"/>
</dbReference>
<evidence type="ECO:0000259" key="3">
    <source>
        <dbReference type="Pfam" id="PF01478"/>
    </source>
</evidence>
<dbReference type="RefSeq" id="WP_377243680.1">
    <property type="nucleotide sequence ID" value="NZ_JBHLUH010000003.1"/>
</dbReference>
<feature type="transmembrane region" description="Helical" evidence="2">
    <location>
        <begin position="146"/>
        <end position="167"/>
    </location>
</feature>
<evidence type="ECO:0000313" key="5">
    <source>
        <dbReference type="Proteomes" id="UP001589867"/>
    </source>
</evidence>
<name>A0ABV6LVD5_9ACTN</name>
<evidence type="ECO:0000313" key="4">
    <source>
        <dbReference type="EMBL" id="MFC0526198.1"/>
    </source>
</evidence>
<feature type="transmembrane region" description="Helical" evidence="2">
    <location>
        <begin position="122"/>
        <end position="140"/>
    </location>
</feature>
<dbReference type="Gene3D" id="1.20.120.1220">
    <property type="match status" value="1"/>
</dbReference>
<evidence type="ECO:0000256" key="2">
    <source>
        <dbReference type="SAM" id="Phobius"/>
    </source>
</evidence>
<dbReference type="PANTHER" id="PTHR30487:SF0">
    <property type="entry name" value="PREPILIN LEADER PEPTIDASE_N-METHYLTRANSFERASE-RELATED"/>
    <property type="match status" value="1"/>
</dbReference>
<comment type="similarity">
    <text evidence="1">Belongs to the peptidase A24 family.</text>
</comment>
<dbReference type="InterPro" id="IPR050882">
    <property type="entry name" value="Prepilin_peptidase/N-MTase"/>
</dbReference>
<dbReference type="Pfam" id="PF01478">
    <property type="entry name" value="Peptidase_A24"/>
    <property type="match status" value="1"/>
</dbReference>
<feature type="transmembrane region" description="Helical" evidence="2">
    <location>
        <begin position="72"/>
        <end position="89"/>
    </location>
</feature>
<evidence type="ECO:0000256" key="1">
    <source>
        <dbReference type="ARBA" id="ARBA00005801"/>
    </source>
</evidence>
<dbReference type="EMBL" id="JBHLUH010000003">
    <property type="protein sequence ID" value="MFC0526198.1"/>
    <property type="molecule type" value="Genomic_DNA"/>
</dbReference>
<feature type="transmembrane region" description="Helical" evidence="2">
    <location>
        <begin position="6"/>
        <end position="23"/>
    </location>
</feature>
<dbReference type="PANTHER" id="PTHR30487">
    <property type="entry name" value="TYPE 4 PREPILIN-LIKE PROTEINS LEADER PEPTIDE-PROCESSING ENZYME"/>
    <property type="match status" value="1"/>
</dbReference>
<keyword evidence="2" id="KW-0812">Transmembrane</keyword>